<dbReference type="EMBL" id="BOCI01000250">
    <property type="protein sequence ID" value="GHW01241.1"/>
    <property type="molecule type" value="Genomic_DNA"/>
</dbReference>
<gene>
    <name evidence="3" type="ORF">lacNasYZ03_09280</name>
</gene>
<evidence type="ECO:0000259" key="1">
    <source>
        <dbReference type="Pfam" id="PF08861"/>
    </source>
</evidence>
<dbReference type="Pfam" id="PF08862">
    <property type="entry name" value="DUF1829"/>
    <property type="match status" value="1"/>
</dbReference>
<protein>
    <submittedName>
        <fullName evidence="3">DUF1828 domain-containing protein</fullName>
    </submittedName>
</protein>
<organism evidence="3 4">
    <name type="scientific">Lactobacillus nasalidis</name>
    <dbReference type="NCBI Taxonomy" id="2797258"/>
    <lineage>
        <taxon>Bacteria</taxon>
        <taxon>Bacillati</taxon>
        <taxon>Bacillota</taxon>
        <taxon>Bacilli</taxon>
        <taxon>Lactobacillales</taxon>
        <taxon>Lactobacillaceae</taxon>
        <taxon>Lactobacillus</taxon>
    </lineage>
</organism>
<sequence length="261" mass="29488">MDATALKEAYLKWLTDNETYVDLSPQIVRIDTPFLDNSFDEIVLYAITYSDKTIKLTDDGWTMDYLESHGFTFRKGSHRYNLLYNTVKTYGLTIDSEEIFVKCDSSKFPIAKQRMVQGLLKIYDLILLNDTNVVNTFKEDLFNALTKNEVAYDAPYVVTGENGYSYTFDFSIPVIGGTKKLVNAITQPNKISNAKLYMVDAQLSHAIDSTATFYAILNDKEKINNLDEINDLFLNQSSVPITPILGSDSKTISRVLTNKAA</sequence>
<dbReference type="Pfam" id="PF08861">
    <property type="entry name" value="DUF1828"/>
    <property type="match status" value="1"/>
</dbReference>
<dbReference type="Proteomes" id="UP000616547">
    <property type="component" value="Unassembled WGS sequence"/>
</dbReference>
<evidence type="ECO:0000313" key="4">
    <source>
        <dbReference type="Proteomes" id="UP000616547"/>
    </source>
</evidence>
<accession>A0ABQ3W4C1</accession>
<comment type="caution">
    <text evidence="3">The sequence shown here is derived from an EMBL/GenBank/DDBJ whole genome shotgun (WGS) entry which is preliminary data.</text>
</comment>
<reference evidence="4" key="1">
    <citation type="submission" date="2021-01" db="EMBL/GenBank/DDBJ databases">
        <title>Draft genome sequence of Nasalis larvatus strain YZ03.</title>
        <authorList>
            <person name="Suzuki-Hashido N."/>
            <person name="Tsuchida S."/>
            <person name="Hayakawa T."/>
        </authorList>
    </citation>
    <scope>NUCLEOTIDE SEQUENCE [LARGE SCALE GENOMIC DNA]</scope>
    <source>
        <strain evidence="4">YZ03</strain>
    </source>
</reference>
<proteinExistence type="predicted"/>
<dbReference type="InterPro" id="IPR014961">
    <property type="entry name" value="DUF1829"/>
</dbReference>
<dbReference type="RefSeq" id="WP_201331724.1">
    <property type="nucleotide sequence ID" value="NZ_BOCG01000717.1"/>
</dbReference>
<evidence type="ECO:0000313" key="3">
    <source>
        <dbReference type="EMBL" id="GHW01241.1"/>
    </source>
</evidence>
<dbReference type="InterPro" id="IPR014960">
    <property type="entry name" value="DUF1828"/>
</dbReference>
<feature type="domain" description="DUF1828" evidence="1">
    <location>
        <begin position="32"/>
        <end position="122"/>
    </location>
</feature>
<evidence type="ECO:0000259" key="2">
    <source>
        <dbReference type="Pfam" id="PF08862"/>
    </source>
</evidence>
<feature type="domain" description="DUF1829" evidence="2">
    <location>
        <begin position="160"/>
        <end position="238"/>
    </location>
</feature>
<keyword evidence="4" id="KW-1185">Reference proteome</keyword>
<name>A0ABQ3W4C1_9LACO</name>